<dbReference type="STRING" id="313367.JSE7799_02319"/>
<proteinExistence type="predicted"/>
<name>A0A0M7BCQ0_9RHOB</name>
<evidence type="ECO:0000313" key="1">
    <source>
        <dbReference type="EMBL" id="CUH39592.1"/>
    </source>
</evidence>
<dbReference type="OrthoDB" id="8478628at2"/>
<dbReference type="InterPro" id="IPR009922">
    <property type="entry name" value="DUF1457"/>
</dbReference>
<dbReference type="Proteomes" id="UP000049455">
    <property type="component" value="Unassembled WGS sequence"/>
</dbReference>
<accession>A0A0M7BCQ0</accession>
<organism evidence="1 2">
    <name type="scientific">Jannaschia seosinensis</name>
    <dbReference type="NCBI Taxonomy" id="313367"/>
    <lineage>
        <taxon>Bacteria</taxon>
        <taxon>Pseudomonadati</taxon>
        <taxon>Pseudomonadota</taxon>
        <taxon>Alphaproteobacteria</taxon>
        <taxon>Rhodobacterales</taxon>
        <taxon>Roseobacteraceae</taxon>
        <taxon>Jannaschia</taxon>
    </lineage>
</organism>
<dbReference type="Pfam" id="PF07310">
    <property type="entry name" value="PAS_5"/>
    <property type="match status" value="1"/>
</dbReference>
<protein>
    <submittedName>
        <fullName evidence="1">PAS domain protein</fullName>
    </submittedName>
</protein>
<gene>
    <name evidence="1" type="ORF">JSE7799_02319</name>
</gene>
<reference evidence="1 2" key="1">
    <citation type="submission" date="2015-09" db="EMBL/GenBank/DDBJ databases">
        <authorList>
            <person name="Jackson K.R."/>
            <person name="Lunt B.L."/>
            <person name="Fisher J.N.B."/>
            <person name="Gardner A.V."/>
            <person name="Bailey M.E."/>
            <person name="Deus L.M."/>
            <person name="Earl A.S."/>
            <person name="Gibby P.D."/>
            <person name="Hartmann K.A."/>
            <person name="Liu J.E."/>
            <person name="Manci A.M."/>
            <person name="Nielsen D.A."/>
            <person name="Solomon M.B."/>
            <person name="Breakwell D.P."/>
            <person name="Burnett S.H."/>
            <person name="Grose J.H."/>
        </authorList>
    </citation>
    <scope>NUCLEOTIDE SEQUENCE [LARGE SCALE GENOMIC DNA]</scope>
    <source>
        <strain evidence="1 2">CECT 7799</strain>
    </source>
</reference>
<evidence type="ECO:0000313" key="2">
    <source>
        <dbReference type="Proteomes" id="UP000049455"/>
    </source>
</evidence>
<sequence>MAGHDSETGGADRVRNFTGLRMMRNSPILEETWRYWTSLRRGTAIPQRSTLDPSAMRLILGHAMILDRTRHGTTRVRLGGHVMQDLMGMEVRGLPIRAFFDLADRTRVCEQIEQVFEQPAKLELDLISEGSEGIVTARMLVLPLTDATGAVSKALTVMVCDRITRDAPRRFSLTKAQLTPLCEVAEADHPRRRHTDRALPHELTAGMAESAAPFEGRPSQVPWLRIVK</sequence>
<dbReference type="RefSeq" id="WP_055663751.1">
    <property type="nucleotide sequence ID" value="NZ_CYPR01000157.1"/>
</dbReference>
<dbReference type="EMBL" id="CYPR01000157">
    <property type="protein sequence ID" value="CUH39592.1"/>
    <property type="molecule type" value="Genomic_DNA"/>
</dbReference>
<keyword evidence="2" id="KW-1185">Reference proteome</keyword>
<dbReference type="AlphaFoldDB" id="A0A0M7BCQ0"/>